<reference evidence="5" key="1">
    <citation type="submission" date="2016-11" db="UniProtKB">
        <authorList>
            <consortium name="WormBaseParasite"/>
        </authorList>
    </citation>
    <scope>IDENTIFICATION</scope>
</reference>
<evidence type="ECO:0000259" key="3">
    <source>
        <dbReference type="SMART" id="SM00745"/>
    </source>
</evidence>
<accession>A0A1I7XRY9</accession>
<proteinExistence type="predicted"/>
<dbReference type="Gene3D" id="1.20.58.80">
    <property type="entry name" value="Phosphotransferase system, lactose/cellobiose-type IIA subunit"/>
    <property type="match status" value="1"/>
</dbReference>
<dbReference type="SUPFAM" id="SSF116846">
    <property type="entry name" value="MIT domain"/>
    <property type="match status" value="1"/>
</dbReference>
<dbReference type="WBParaSite" id="Hba_20095">
    <property type="protein sequence ID" value="Hba_20095"/>
    <property type="gene ID" value="Hba_20095"/>
</dbReference>
<dbReference type="AlphaFoldDB" id="A0A1I7XRY9"/>
<evidence type="ECO:0000313" key="5">
    <source>
        <dbReference type="WBParaSite" id="Hba_20095"/>
    </source>
</evidence>
<dbReference type="FunFam" id="3.40.50.300:FF:002287">
    <property type="entry name" value="MIT domain protein"/>
    <property type="match status" value="1"/>
</dbReference>
<dbReference type="GO" id="GO:0005524">
    <property type="term" value="F:ATP binding"/>
    <property type="evidence" value="ECO:0007669"/>
    <property type="project" value="UniProtKB-KW"/>
</dbReference>
<name>A0A1I7XRY9_HETBA</name>
<dbReference type="InterPro" id="IPR007330">
    <property type="entry name" value="MIT_dom"/>
</dbReference>
<keyword evidence="4" id="KW-1185">Reference proteome</keyword>
<dbReference type="Gene3D" id="3.40.50.300">
    <property type="entry name" value="P-loop containing nucleotide triphosphate hydrolases"/>
    <property type="match status" value="1"/>
</dbReference>
<dbReference type="FunFam" id="1.20.58.80:FF:000002">
    <property type="entry name" value="Vacuolar protein sorting-associated protein 4A"/>
    <property type="match status" value="1"/>
</dbReference>
<dbReference type="Pfam" id="PF04212">
    <property type="entry name" value="MIT"/>
    <property type="match status" value="1"/>
</dbReference>
<protein>
    <submittedName>
        <fullName evidence="5">MIT domain-containing protein</fullName>
    </submittedName>
</protein>
<keyword evidence="1" id="KW-0547">Nucleotide-binding</keyword>
<dbReference type="PANTHER" id="PTHR23074:SF83">
    <property type="entry name" value="VACUOLAR PROTEIN SORTING-ASSOCIATED PROTEIN 4A"/>
    <property type="match status" value="1"/>
</dbReference>
<dbReference type="GO" id="GO:0016197">
    <property type="term" value="P:endosomal transport"/>
    <property type="evidence" value="ECO:0007669"/>
    <property type="project" value="TreeGrafter"/>
</dbReference>
<organism evidence="4 5">
    <name type="scientific">Heterorhabditis bacteriophora</name>
    <name type="common">Entomopathogenic nematode worm</name>
    <dbReference type="NCBI Taxonomy" id="37862"/>
    <lineage>
        <taxon>Eukaryota</taxon>
        <taxon>Metazoa</taxon>
        <taxon>Ecdysozoa</taxon>
        <taxon>Nematoda</taxon>
        <taxon>Chromadorea</taxon>
        <taxon>Rhabditida</taxon>
        <taxon>Rhabditina</taxon>
        <taxon>Rhabditomorpha</taxon>
        <taxon>Strongyloidea</taxon>
        <taxon>Heterorhabditidae</taxon>
        <taxon>Heterorhabditis</taxon>
    </lineage>
</organism>
<feature type="domain" description="MIT" evidence="3">
    <location>
        <begin position="14"/>
        <end position="93"/>
    </location>
</feature>
<dbReference type="GO" id="GO:0016887">
    <property type="term" value="F:ATP hydrolysis activity"/>
    <property type="evidence" value="ECO:0007669"/>
    <property type="project" value="TreeGrafter"/>
</dbReference>
<dbReference type="SMART" id="SM00745">
    <property type="entry name" value="MIT"/>
    <property type="match status" value="1"/>
</dbReference>
<dbReference type="InterPro" id="IPR050304">
    <property type="entry name" value="MT-severing_AAA_ATPase"/>
</dbReference>
<dbReference type="GO" id="GO:0007033">
    <property type="term" value="P:vacuole organization"/>
    <property type="evidence" value="ECO:0007669"/>
    <property type="project" value="TreeGrafter"/>
</dbReference>
<dbReference type="Proteomes" id="UP000095283">
    <property type="component" value="Unplaced"/>
</dbReference>
<dbReference type="InterPro" id="IPR036181">
    <property type="entry name" value="MIT_dom_sf"/>
</dbReference>
<evidence type="ECO:0000256" key="2">
    <source>
        <dbReference type="ARBA" id="ARBA00022840"/>
    </source>
</evidence>
<dbReference type="PANTHER" id="PTHR23074">
    <property type="entry name" value="AAA DOMAIN-CONTAINING"/>
    <property type="match status" value="1"/>
</dbReference>
<keyword evidence="2" id="KW-0067">ATP-binding</keyword>
<dbReference type="InterPro" id="IPR027417">
    <property type="entry name" value="P-loop_NTPase"/>
</dbReference>
<evidence type="ECO:0000256" key="1">
    <source>
        <dbReference type="ARBA" id="ARBA00022741"/>
    </source>
</evidence>
<sequence>MHPQDERPVMICHLRTCLQKAIELVTTATEEDKAGKYESALNYYDQAIQYFIHTIKYEAQGDRQKETIRSKCTTYLNRAEQIKKFLKDGKEKKPVKVLSLLLMVIWTDRLSGAIVMEKPNVKWSDIAGLETAKEALKEAVILPIKFPQLFTVVPSVEHVTGLIWKFTNLPQFTC</sequence>
<evidence type="ECO:0000313" key="4">
    <source>
        <dbReference type="Proteomes" id="UP000095283"/>
    </source>
</evidence>